<evidence type="ECO:0000256" key="1">
    <source>
        <dbReference type="SAM" id="MobiDB-lite"/>
    </source>
</evidence>
<reference evidence="2" key="1">
    <citation type="submission" date="2020-02" db="EMBL/GenBank/DDBJ databases">
        <authorList>
            <person name="Meier V. D."/>
        </authorList>
    </citation>
    <scope>NUCLEOTIDE SEQUENCE</scope>
    <source>
        <strain evidence="2">AVDCRST_MAG59</strain>
    </source>
</reference>
<feature type="region of interest" description="Disordered" evidence="1">
    <location>
        <begin position="1"/>
        <end position="25"/>
    </location>
</feature>
<dbReference type="AlphaFoldDB" id="A0A6J4VQ70"/>
<evidence type="ECO:0000313" key="2">
    <source>
        <dbReference type="EMBL" id="CAA9584413.1"/>
    </source>
</evidence>
<name>A0A6J4VQ70_9BACT</name>
<gene>
    <name evidence="2" type="ORF">AVDCRST_MAG59-5273</name>
</gene>
<organism evidence="2">
    <name type="scientific">uncultured Thermomicrobiales bacterium</name>
    <dbReference type="NCBI Taxonomy" id="1645740"/>
    <lineage>
        <taxon>Bacteria</taxon>
        <taxon>Pseudomonadati</taxon>
        <taxon>Thermomicrobiota</taxon>
        <taxon>Thermomicrobia</taxon>
        <taxon>Thermomicrobiales</taxon>
        <taxon>environmental samples</taxon>
    </lineage>
</organism>
<sequence>MVDRGVCGRRPKASAEATKSIRDSNESRHVHVILGEAKDRYSGIRRGVLPSAGG</sequence>
<proteinExistence type="predicted"/>
<dbReference type="EMBL" id="CADCWF010000369">
    <property type="protein sequence ID" value="CAA9584413.1"/>
    <property type="molecule type" value="Genomic_DNA"/>
</dbReference>
<accession>A0A6J4VQ70</accession>
<protein>
    <submittedName>
        <fullName evidence="2">Uncharacterized protein</fullName>
    </submittedName>
</protein>